<dbReference type="OrthoDB" id="4194926at2"/>
<gene>
    <name evidence="1" type="ORF">CLV42_107302</name>
</gene>
<reference evidence="1 2" key="1">
    <citation type="submission" date="2018-03" db="EMBL/GenBank/DDBJ databases">
        <title>Genomic Encyclopedia of Archaeal and Bacterial Type Strains, Phase II (KMG-II): from individual species to whole genera.</title>
        <authorList>
            <person name="Goeker M."/>
        </authorList>
    </citation>
    <scope>NUCLEOTIDE SEQUENCE [LARGE SCALE GENOMIC DNA]</scope>
    <source>
        <strain evidence="1 2">DSM 18107</strain>
    </source>
</reference>
<accession>A0A2P8G5I0</accession>
<sequence length="136" mass="15333">MGLQEKRAVKTFQDGSYQALTNEINTLAGYPIEFEVNWDALALDEYAHLYEECFPKVYFTPLINAVKEIAADDMGKEALKGALKKVIIKNEGGFYYASSAYSFNDGVLTIDHQPFNNVDNITERSTVLSELLMKHL</sequence>
<dbReference type="RefSeq" id="WP_106603526.1">
    <property type="nucleotide sequence ID" value="NZ_PYGK01000007.1"/>
</dbReference>
<comment type="caution">
    <text evidence="1">The sequence shown here is derived from an EMBL/GenBank/DDBJ whole genome shotgun (WGS) entry which is preliminary data.</text>
</comment>
<name>A0A2P8G5I0_9BACT</name>
<organism evidence="1 2">
    <name type="scientific">Chitinophaga ginsengisoli</name>
    <dbReference type="NCBI Taxonomy" id="363837"/>
    <lineage>
        <taxon>Bacteria</taxon>
        <taxon>Pseudomonadati</taxon>
        <taxon>Bacteroidota</taxon>
        <taxon>Chitinophagia</taxon>
        <taxon>Chitinophagales</taxon>
        <taxon>Chitinophagaceae</taxon>
        <taxon>Chitinophaga</taxon>
    </lineage>
</organism>
<dbReference type="EMBL" id="PYGK01000007">
    <property type="protein sequence ID" value="PSL29155.1"/>
    <property type="molecule type" value="Genomic_DNA"/>
</dbReference>
<proteinExistence type="predicted"/>
<keyword evidence="2" id="KW-1185">Reference proteome</keyword>
<evidence type="ECO:0000313" key="2">
    <source>
        <dbReference type="Proteomes" id="UP000240978"/>
    </source>
</evidence>
<protein>
    <submittedName>
        <fullName evidence="1">Uncharacterized protein</fullName>
    </submittedName>
</protein>
<evidence type="ECO:0000313" key="1">
    <source>
        <dbReference type="EMBL" id="PSL29155.1"/>
    </source>
</evidence>
<dbReference type="AlphaFoldDB" id="A0A2P8G5I0"/>
<dbReference type="Proteomes" id="UP000240978">
    <property type="component" value="Unassembled WGS sequence"/>
</dbReference>